<sequence>MHTLSRTALLSVLAAFAAGALAGNPPAAPAGGISLAQARAIALQAAPGKIVKEEREKENGALRYSFDIRQEGKPGQVHEIGVDVATGKIVEDKFEADADRD</sequence>
<gene>
    <name evidence="3" type="ORF">EDC34_103259</name>
</gene>
<accession>A0A4R3N7W3</accession>
<dbReference type="InterPro" id="IPR025711">
    <property type="entry name" value="PepSY"/>
</dbReference>
<dbReference type="AlphaFoldDB" id="A0A4R3N7W3"/>
<proteinExistence type="predicted"/>
<dbReference type="OrthoDB" id="5297827at2"/>
<feature type="signal peptide" evidence="1">
    <location>
        <begin position="1"/>
        <end position="22"/>
    </location>
</feature>
<evidence type="ECO:0000313" key="3">
    <source>
        <dbReference type="EMBL" id="TCT24914.1"/>
    </source>
</evidence>
<keyword evidence="4" id="KW-1185">Reference proteome</keyword>
<dbReference type="Pfam" id="PF03413">
    <property type="entry name" value="PepSY"/>
    <property type="match status" value="1"/>
</dbReference>
<evidence type="ECO:0000256" key="1">
    <source>
        <dbReference type="SAM" id="SignalP"/>
    </source>
</evidence>
<reference evidence="3 4" key="1">
    <citation type="submission" date="2019-03" db="EMBL/GenBank/DDBJ databases">
        <title>Genomic Encyclopedia of Type Strains, Phase IV (KMG-IV): sequencing the most valuable type-strain genomes for metagenomic binning, comparative biology and taxonomic classification.</title>
        <authorList>
            <person name="Goeker M."/>
        </authorList>
    </citation>
    <scope>NUCLEOTIDE SEQUENCE [LARGE SCALE GENOMIC DNA]</scope>
    <source>
        <strain evidence="3 4">DSM 13605</strain>
    </source>
</reference>
<dbReference type="Gene3D" id="3.10.450.40">
    <property type="match status" value="1"/>
</dbReference>
<feature type="chain" id="PRO_5020456798" evidence="1">
    <location>
        <begin position="23"/>
        <end position="101"/>
    </location>
</feature>
<comment type="caution">
    <text evidence="3">The sequence shown here is derived from an EMBL/GenBank/DDBJ whole genome shotgun (WGS) entry which is preliminary data.</text>
</comment>
<dbReference type="PROSITE" id="PS51318">
    <property type="entry name" value="TAT"/>
    <property type="match status" value="1"/>
</dbReference>
<dbReference type="Proteomes" id="UP000295414">
    <property type="component" value="Unassembled WGS sequence"/>
</dbReference>
<evidence type="ECO:0000259" key="2">
    <source>
        <dbReference type="Pfam" id="PF03413"/>
    </source>
</evidence>
<dbReference type="EMBL" id="SMAP01000003">
    <property type="protein sequence ID" value="TCT24914.1"/>
    <property type="molecule type" value="Genomic_DNA"/>
</dbReference>
<evidence type="ECO:0000313" key="4">
    <source>
        <dbReference type="Proteomes" id="UP000295414"/>
    </source>
</evidence>
<dbReference type="RefSeq" id="WP_114959627.1">
    <property type="nucleotide sequence ID" value="NZ_MSZW01000044.1"/>
</dbReference>
<feature type="domain" description="PepSY" evidence="2">
    <location>
        <begin position="33"/>
        <end position="92"/>
    </location>
</feature>
<name>A0A4R3N7W3_9GAMM</name>
<dbReference type="InterPro" id="IPR006311">
    <property type="entry name" value="TAT_signal"/>
</dbReference>
<keyword evidence="1" id="KW-0732">Signal</keyword>
<protein>
    <submittedName>
        <fullName evidence="3">Peptidase YpeB-like protein</fullName>
    </submittedName>
</protein>
<organism evidence="3 4">
    <name type="scientific">Thermomonas haemolytica</name>
    <dbReference type="NCBI Taxonomy" id="141949"/>
    <lineage>
        <taxon>Bacteria</taxon>
        <taxon>Pseudomonadati</taxon>
        <taxon>Pseudomonadota</taxon>
        <taxon>Gammaproteobacteria</taxon>
        <taxon>Lysobacterales</taxon>
        <taxon>Lysobacteraceae</taxon>
        <taxon>Thermomonas</taxon>
    </lineage>
</organism>